<dbReference type="InterPro" id="IPR015421">
    <property type="entry name" value="PyrdxlP-dep_Trfase_major"/>
</dbReference>
<proteinExistence type="inferred from homology"/>
<dbReference type="OrthoDB" id="29163at2"/>
<dbReference type="InterPro" id="IPR005814">
    <property type="entry name" value="Aminotrans_3"/>
</dbReference>
<dbReference type="EC" id="2.6.1.82" evidence="6"/>
<keyword evidence="4 5" id="KW-0663">Pyridoxal phosphate</keyword>
<dbReference type="AlphaFoldDB" id="S0EV18"/>
<dbReference type="Pfam" id="PF00202">
    <property type="entry name" value="Aminotran_3"/>
    <property type="match status" value="1"/>
</dbReference>
<comment type="cofactor">
    <cofactor evidence="1">
        <name>pyridoxal 5'-phosphate</name>
        <dbReference type="ChEBI" id="CHEBI:597326"/>
    </cofactor>
</comment>
<dbReference type="HOGENOM" id="CLU_016922_10_0_0"/>
<dbReference type="InterPro" id="IPR049704">
    <property type="entry name" value="Aminotrans_3_PPA_site"/>
</dbReference>
<dbReference type="FunFam" id="3.40.640.10:FF:000004">
    <property type="entry name" value="Acetylornithine aminotransferase"/>
    <property type="match status" value="1"/>
</dbReference>
<dbReference type="RefSeq" id="WP_016482775.1">
    <property type="nucleotide sequence ID" value="NC_021487.1"/>
</dbReference>
<evidence type="ECO:0000256" key="2">
    <source>
        <dbReference type="ARBA" id="ARBA00022576"/>
    </source>
</evidence>
<dbReference type="PANTHER" id="PTHR11986">
    <property type="entry name" value="AMINOTRANSFERASE CLASS III"/>
    <property type="match status" value="1"/>
</dbReference>
<organism evidence="6 7">
    <name type="scientific">Chthonomonas calidirosea (strain DSM 23976 / ICMP 18418 / T49)</name>
    <dbReference type="NCBI Taxonomy" id="1303518"/>
    <lineage>
        <taxon>Bacteria</taxon>
        <taxon>Bacillati</taxon>
        <taxon>Armatimonadota</taxon>
        <taxon>Chthonomonadia</taxon>
        <taxon>Chthonomonadales</taxon>
        <taxon>Chthonomonadaceae</taxon>
        <taxon>Chthonomonas</taxon>
    </lineage>
</organism>
<dbReference type="PIRSF" id="PIRSF000521">
    <property type="entry name" value="Transaminase_4ab_Lys_Orn"/>
    <property type="match status" value="1"/>
</dbReference>
<evidence type="ECO:0000256" key="5">
    <source>
        <dbReference type="RuleBase" id="RU003560"/>
    </source>
</evidence>
<dbReference type="PROSITE" id="PS00600">
    <property type="entry name" value="AA_TRANSFER_CLASS_3"/>
    <property type="match status" value="1"/>
</dbReference>
<dbReference type="PANTHER" id="PTHR11986:SF79">
    <property type="entry name" value="ACETYLORNITHINE AMINOTRANSFERASE, MITOCHONDRIAL"/>
    <property type="match status" value="1"/>
</dbReference>
<protein>
    <submittedName>
        <fullName evidence="6">Acetylornithine aminotransferase apoenzyme</fullName>
        <ecNumber evidence="6">2.6.1.82</ecNumber>
    </submittedName>
</protein>
<dbReference type="STRING" id="454171.CP488_02678"/>
<dbReference type="GO" id="GO:0030170">
    <property type="term" value="F:pyridoxal phosphate binding"/>
    <property type="evidence" value="ECO:0007669"/>
    <property type="project" value="InterPro"/>
</dbReference>
<dbReference type="Proteomes" id="UP000014227">
    <property type="component" value="Chromosome I"/>
</dbReference>
<evidence type="ECO:0000313" key="7">
    <source>
        <dbReference type="Proteomes" id="UP000014227"/>
    </source>
</evidence>
<dbReference type="InterPro" id="IPR050103">
    <property type="entry name" value="Class-III_PLP-dep_AT"/>
</dbReference>
<name>S0EV18_CHTCT</name>
<sequence length="438" mass="46506">MSSSTTETTSPQGFSLEGEAYVEAIIERYRQYVNPGLARLMQFGGFGDVEVSAEGCVLTTATGAQYLDFLGGYGVFSVGHRHPKVVEAVHRQLDRLPLSARTFFCEAQALLAERLAQLTPGALQFTFFSNSGTEAVEAALKMARVATGRTQFVSTEGSYHGKSMGSLSVTGREKYRKPFEPLVPGVTFVPYNDVEALAEAVSSQTAAVILEAIQGEGGIIPAKPGYLTAAREICDRHGALLIVDEVQTGLGRTGALFGVDHEGVCPDIMTLAKALGGGVMPIGATIATAPIWERIFGENPLLHTSTFGGNPLACAAGLATLEVIQEEKLVQRAAERGEQLLAGLRAVQQEAGGAIVEVRGRGLMIGVEFAVKDVAELTINGMARRGVIAAYTLNNPKVIRLEPPLIVTADQVDTALRAFREAALEAISLLEGLEESVE</sequence>
<dbReference type="eggNOG" id="COG4992">
    <property type="taxonomic scope" value="Bacteria"/>
</dbReference>
<evidence type="ECO:0000256" key="3">
    <source>
        <dbReference type="ARBA" id="ARBA00022679"/>
    </source>
</evidence>
<dbReference type="GO" id="GO:0033094">
    <property type="term" value="F:putrescine--2-oxoglutarate transaminase activity"/>
    <property type="evidence" value="ECO:0007669"/>
    <property type="project" value="UniProtKB-EC"/>
</dbReference>
<dbReference type="InParanoid" id="S0EV18"/>
<dbReference type="Gene3D" id="3.40.640.10">
    <property type="entry name" value="Type I PLP-dependent aspartate aminotransferase-like (Major domain)"/>
    <property type="match status" value="1"/>
</dbReference>
<keyword evidence="3 6" id="KW-0808">Transferase</keyword>
<dbReference type="CDD" id="cd00610">
    <property type="entry name" value="OAT_like"/>
    <property type="match status" value="1"/>
</dbReference>
<evidence type="ECO:0000256" key="1">
    <source>
        <dbReference type="ARBA" id="ARBA00001933"/>
    </source>
</evidence>
<reference evidence="7" key="1">
    <citation type="submission" date="2013-03" db="EMBL/GenBank/DDBJ databases">
        <title>Genome sequence of Chthonomonas calidirosea, the first sequenced genome from the Armatimonadetes phylum (formally candidate division OP10).</title>
        <authorList>
            <person name="Lee K.C.Y."/>
            <person name="Morgan X.C."/>
            <person name="Dunfield P.F."/>
            <person name="Tamas I."/>
            <person name="Houghton K.M."/>
            <person name="Vyssotski M."/>
            <person name="Ryan J.L.J."/>
            <person name="Lagutin K."/>
            <person name="McDonald I.R."/>
            <person name="Stott M.B."/>
        </authorList>
    </citation>
    <scope>NUCLEOTIDE SEQUENCE [LARGE SCALE GENOMIC DNA]</scope>
    <source>
        <strain evidence="7">DSM 23976 / ICMP 18418 / T49</strain>
    </source>
</reference>
<dbReference type="Gene3D" id="3.90.1150.10">
    <property type="entry name" value="Aspartate Aminotransferase, domain 1"/>
    <property type="match status" value="1"/>
</dbReference>
<dbReference type="PATRIC" id="fig|1303518.3.peg.1450"/>
<keyword evidence="2 6" id="KW-0032">Aminotransferase</keyword>
<gene>
    <name evidence="6" type="ORF">CCALI_01419</name>
</gene>
<dbReference type="KEGG" id="ccz:CCALI_01419"/>
<dbReference type="GO" id="GO:0042802">
    <property type="term" value="F:identical protein binding"/>
    <property type="evidence" value="ECO:0007669"/>
    <property type="project" value="TreeGrafter"/>
</dbReference>
<comment type="similarity">
    <text evidence="5">Belongs to the class-III pyridoxal-phosphate-dependent aminotransferase family.</text>
</comment>
<dbReference type="SUPFAM" id="SSF53383">
    <property type="entry name" value="PLP-dependent transferases"/>
    <property type="match status" value="1"/>
</dbReference>
<dbReference type="EMBL" id="HF951689">
    <property type="protein sequence ID" value="CCW35236.1"/>
    <property type="molecule type" value="Genomic_DNA"/>
</dbReference>
<keyword evidence="7" id="KW-1185">Reference proteome</keyword>
<dbReference type="InterPro" id="IPR015422">
    <property type="entry name" value="PyrdxlP-dep_Trfase_small"/>
</dbReference>
<dbReference type="InterPro" id="IPR015424">
    <property type="entry name" value="PyrdxlP-dep_Trfase"/>
</dbReference>
<evidence type="ECO:0000256" key="4">
    <source>
        <dbReference type="ARBA" id="ARBA00022898"/>
    </source>
</evidence>
<evidence type="ECO:0000313" key="6">
    <source>
        <dbReference type="EMBL" id="CCW35236.1"/>
    </source>
</evidence>
<accession>S0EV18</accession>